<reference evidence="2 3" key="1">
    <citation type="submission" date="2016-07" db="EMBL/GenBank/DDBJ databases">
        <title>Pervasive Adenine N6-methylation of Active Genes in Fungi.</title>
        <authorList>
            <consortium name="DOE Joint Genome Institute"/>
            <person name="Mondo S.J."/>
            <person name="Dannebaum R.O."/>
            <person name="Kuo R.C."/>
            <person name="Labutti K."/>
            <person name="Haridas S."/>
            <person name="Kuo A."/>
            <person name="Salamov A."/>
            <person name="Ahrendt S.R."/>
            <person name="Lipzen A."/>
            <person name="Sullivan W."/>
            <person name="Andreopoulos W.B."/>
            <person name="Clum A."/>
            <person name="Lindquist E."/>
            <person name="Daum C."/>
            <person name="Ramamoorthy G.K."/>
            <person name="Gryganskyi A."/>
            <person name="Culley D."/>
            <person name="Magnuson J.K."/>
            <person name="James T.Y."/>
            <person name="O'Malley M.A."/>
            <person name="Stajich J.E."/>
            <person name="Spatafora J.W."/>
            <person name="Visel A."/>
            <person name="Grigoriev I.V."/>
        </authorList>
    </citation>
    <scope>NUCLEOTIDE SEQUENCE [LARGE SCALE GENOMIC DNA]</scope>
    <source>
        <strain evidence="2 3">PL171</strain>
    </source>
</reference>
<sequence>MSFLPSSSCYHFSPSGYQTAAGIAFVMNRPGKRKADDSASPNHGHGHGAPASPTSTAAANILMPTGSPFAFGNAANPFAAPGSNPPAVAAHQPRELKRRAMRAQDPVVPWMPPQQVPPAPMDVCDDQGQDSLNAMAVEGADADAGGSVGGNVTPAWAIPLTGWSQYSSPSLELAQARVPAHQCLPSDAMDMS</sequence>
<dbReference type="Proteomes" id="UP000193411">
    <property type="component" value="Unassembled WGS sequence"/>
</dbReference>
<keyword evidence="3" id="KW-1185">Reference proteome</keyword>
<feature type="region of interest" description="Disordered" evidence="1">
    <location>
        <begin position="31"/>
        <end position="56"/>
    </location>
</feature>
<gene>
    <name evidence="2" type="ORF">BCR44DRAFT_1440541</name>
</gene>
<organism evidence="2 3">
    <name type="scientific">Catenaria anguillulae PL171</name>
    <dbReference type="NCBI Taxonomy" id="765915"/>
    <lineage>
        <taxon>Eukaryota</taxon>
        <taxon>Fungi</taxon>
        <taxon>Fungi incertae sedis</taxon>
        <taxon>Blastocladiomycota</taxon>
        <taxon>Blastocladiomycetes</taxon>
        <taxon>Blastocladiales</taxon>
        <taxon>Catenariaceae</taxon>
        <taxon>Catenaria</taxon>
    </lineage>
</organism>
<name>A0A1Y2HCK7_9FUNG</name>
<evidence type="ECO:0000313" key="3">
    <source>
        <dbReference type="Proteomes" id="UP000193411"/>
    </source>
</evidence>
<dbReference type="AlphaFoldDB" id="A0A1Y2HCK7"/>
<proteinExistence type="predicted"/>
<accession>A0A1Y2HCK7</accession>
<comment type="caution">
    <text evidence="2">The sequence shown here is derived from an EMBL/GenBank/DDBJ whole genome shotgun (WGS) entry which is preliminary data.</text>
</comment>
<protein>
    <submittedName>
        <fullName evidence="2">Uncharacterized protein</fullName>
    </submittedName>
</protein>
<dbReference type="EMBL" id="MCFL01000048">
    <property type="protein sequence ID" value="ORZ32318.1"/>
    <property type="molecule type" value="Genomic_DNA"/>
</dbReference>
<evidence type="ECO:0000256" key="1">
    <source>
        <dbReference type="SAM" id="MobiDB-lite"/>
    </source>
</evidence>
<evidence type="ECO:0000313" key="2">
    <source>
        <dbReference type="EMBL" id="ORZ32318.1"/>
    </source>
</evidence>